<dbReference type="InterPro" id="IPR025412">
    <property type="entry name" value="DUF4304"/>
</dbReference>
<dbReference type="AlphaFoldDB" id="A0A553SRR8"/>
<dbReference type="EMBL" id="RIBP01000001">
    <property type="protein sequence ID" value="TRZ39684.1"/>
    <property type="molecule type" value="Genomic_DNA"/>
</dbReference>
<proteinExistence type="predicted"/>
<protein>
    <submittedName>
        <fullName evidence="1">DUF4304 domain-containing protein</fullName>
    </submittedName>
</protein>
<dbReference type="Pfam" id="PF14137">
    <property type="entry name" value="DUF4304"/>
    <property type="match status" value="1"/>
</dbReference>
<dbReference type="RefSeq" id="WP_185763114.1">
    <property type="nucleotide sequence ID" value="NZ_RIBP01000001.1"/>
</dbReference>
<name>A0A553SRR8_NIACI</name>
<accession>A0A553SRR8</accession>
<dbReference type="Proteomes" id="UP000319837">
    <property type="component" value="Unassembled WGS sequence"/>
</dbReference>
<reference evidence="2" key="1">
    <citation type="submission" date="2018-10" db="EMBL/GenBank/DDBJ databases">
        <title>FDA dAtabase for Regulatory Grade micrObial Sequences (FDA-ARGOS): Supporting development and validation of Infectious Disease Dx tests.</title>
        <authorList>
            <person name="Minogue T."/>
            <person name="Wolcott M."/>
            <person name="Wasieloski L."/>
            <person name="Aguilar W."/>
            <person name="Moore D."/>
            <person name="Tallon L."/>
            <person name="Sadzewicz L."/>
            <person name="Sengamalay N."/>
            <person name="Ott S."/>
            <person name="Godinez A."/>
            <person name="Nagaraj S."/>
            <person name="Vavikolanu K."/>
            <person name="Vyas G."/>
            <person name="Nadendla S."/>
            <person name="George J."/>
            <person name="Sichtig H."/>
        </authorList>
    </citation>
    <scope>NUCLEOTIDE SEQUENCE [LARGE SCALE GENOMIC DNA]</scope>
    <source>
        <strain evidence="2">FDAARGOS_343</strain>
    </source>
</reference>
<evidence type="ECO:0000313" key="1">
    <source>
        <dbReference type="EMBL" id="TRZ39684.1"/>
    </source>
</evidence>
<sequence>MIMQVVFKQLIKDEIAPLFKENGFKKKGNNFAKTFSDFAWTVNIQSSKWNTKEEVEFTINTGIFTDKIFGIGFREEPPKFPTEINSVLRHRISKLKNEQDYWYKINLSSDLEKIKQEVSIDIESLVFPYFEKFQTIEDVMQEMKREESQDSYGSDLELTILYQVYGYNKEAQERIIKAYNEASYKPYIREVADQLNLSIE</sequence>
<evidence type="ECO:0000313" key="2">
    <source>
        <dbReference type="Proteomes" id="UP000319837"/>
    </source>
</evidence>
<comment type="caution">
    <text evidence="1">The sequence shown here is derived from an EMBL/GenBank/DDBJ whole genome shotgun (WGS) entry which is preliminary data.</text>
</comment>
<gene>
    <name evidence="1" type="ORF">CEQ21_01605</name>
</gene>
<organism evidence="1 2">
    <name type="scientific">Niallia circulans</name>
    <name type="common">Bacillus circulans</name>
    <dbReference type="NCBI Taxonomy" id="1397"/>
    <lineage>
        <taxon>Bacteria</taxon>
        <taxon>Bacillati</taxon>
        <taxon>Bacillota</taxon>
        <taxon>Bacilli</taxon>
        <taxon>Bacillales</taxon>
        <taxon>Bacillaceae</taxon>
        <taxon>Niallia</taxon>
    </lineage>
</organism>